<name>A0A484DHG1_PERFV</name>
<dbReference type="Proteomes" id="UP000295070">
    <property type="component" value="Chromosome 4"/>
</dbReference>
<gene>
    <name evidence="1" type="ORF">EPR50_G00042240</name>
</gene>
<protein>
    <submittedName>
        <fullName evidence="1">Uncharacterized protein</fullName>
    </submittedName>
</protein>
<keyword evidence="2" id="KW-1185">Reference proteome</keyword>
<comment type="caution">
    <text evidence="1">The sequence shown here is derived from an EMBL/GenBank/DDBJ whole genome shotgun (WGS) entry which is preliminary data.</text>
</comment>
<reference evidence="1 2" key="1">
    <citation type="submission" date="2019-01" db="EMBL/GenBank/DDBJ databases">
        <title>A chromosome-scale genome assembly of the yellow perch, Perca flavescens.</title>
        <authorList>
            <person name="Feron R."/>
            <person name="Morvezen R."/>
            <person name="Bestin A."/>
            <person name="Haffray P."/>
            <person name="Klopp C."/>
            <person name="Zahm M."/>
            <person name="Cabau C."/>
            <person name="Roques C."/>
            <person name="Donnadieu C."/>
            <person name="Bouchez O."/>
            <person name="Christie M."/>
            <person name="Larson W."/>
            <person name="Guiguen Y."/>
        </authorList>
    </citation>
    <scope>NUCLEOTIDE SEQUENCE [LARGE SCALE GENOMIC DNA]</scope>
    <source>
        <strain evidence="1">YP-PL-M2</strain>
        <tissue evidence="1">Blood</tissue>
    </source>
</reference>
<dbReference type="EMBL" id="SCKG01000004">
    <property type="protein sequence ID" value="TDH14110.1"/>
    <property type="molecule type" value="Genomic_DNA"/>
</dbReference>
<evidence type="ECO:0000313" key="1">
    <source>
        <dbReference type="EMBL" id="TDH14110.1"/>
    </source>
</evidence>
<dbReference type="AlphaFoldDB" id="A0A484DHG1"/>
<evidence type="ECO:0000313" key="2">
    <source>
        <dbReference type="Proteomes" id="UP000295070"/>
    </source>
</evidence>
<accession>A0A484DHG1</accession>
<organism evidence="1 2">
    <name type="scientific">Perca flavescens</name>
    <name type="common">American yellow perch</name>
    <name type="synonym">Morone flavescens</name>
    <dbReference type="NCBI Taxonomy" id="8167"/>
    <lineage>
        <taxon>Eukaryota</taxon>
        <taxon>Metazoa</taxon>
        <taxon>Chordata</taxon>
        <taxon>Craniata</taxon>
        <taxon>Vertebrata</taxon>
        <taxon>Euteleostomi</taxon>
        <taxon>Actinopterygii</taxon>
        <taxon>Neopterygii</taxon>
        <taxon>Teleostei</taxon>
        <taxon>Neoteleostei</taxon>
        <taxon>Acanthomorphata</taxon>
        <taxon>Eupercaria</taxon>
        <taxon>Perciformes</taxon>
        <taxon>Percoidei</taxon>
        <taxon>Percidae</taxon>
        <taxon>Percinae</taxon>
        <taxon>Perca</taxon>
    </lineage>
</organism>
<sequence>MGPSFKVLERAKRRSDNVYRGAVDDKSFSCREMMKLQVHGRSQTSATGSTWPVSQELLRFAFRPAQSPSFGTMFLFGWLRPG</sequence>
<proteinExistence type="predicted"/>